<keyword evidence="2" id="KW-1185">Reference proteome</keyword>
<accession>A0AA37SP23</accession>
<sequence length="180" mass="21137">MFLVIFCLLSNRTEGQSEFRIGIYPKGSFVNVSNRVTQGNGGNELVYYIKPAILYINKGNNLVAKYSYSNGWSDFDPVPIRRSIHFSYRRYFIKLLENYKWYPRVKVFGEVENTIQDWEFSDGGIIQLERFSNYSITPLIGFEIKIIEKLFLEVGYGYRIYPKCNDHLDLNFGLTYKLTK</sequence>
<protein>
    <submittedName>
        <fullName evidence="1">Uncharacterized protein</fullName>
    </submittedName>
</protein>
<comment type="caution">
    <text evidence="1">The sequence shown here is derived from an EMBL/GenBank/DDBJ whole genome shotgun (WGS) entry which is preliminary data.</text>
</comment>
<dbReference type="RefSeq" id="WP_235295286.1">
    <property type="nucleotide sequence ID" value="NZ_BSOH01000006.1"/>
</dbReference>
<organism evidence="1 2">
    <name type="scientific">Portibacter lacus</name>
    <dbReference type="NCBI Taxonomy" id="1099794"/>
    <lineage>
        <taxon>Bacteria</taxon>
        <taxon>Pseudomonadati</taxon>
        <taxon>Bacteroidota</taxon>
        <taxon>Saprospiria</taxon>
        <taxon>Saprospirales</taxon>
        <taxon>Haliscomenobacteraceae</taxon>
        <taxon>Portibacter</taxon>
    </lineage>
</organism>
<name>A0AA37SP23_9BACT</name>
<evidence type="ECO:0000313" key="1">
    <source>
        <dbReference type="EMBL" id="GLR16554.1"/>
    </source>
</evidence>
<dbReference type="AlphaFoldDB" id="A0AA37SP23"/>
<gene>
    <name evidence="1" type="ORF">GCM10007940_11690</name>
</gene>
<dbReference type="Proteomes" id="UP001156666">
    <property type="component" value="Unassembled WGS sequence"/>
</dbReference>
<reference evidence="1" key="2">
    <citation type="submission" date="2023-01" db="EMBL/GenBank/DDBJ databases">
        <title>Draft genome sequence of Portibacter lacus strain NBRC 108769.</title>
        <authorList>
            <person name="Sun Q."/>
            <person name="Mori K."/>
        </authorList>
    </citation>
    <scope>NUCLEOTIDE SEQUENCE</scope>
    <source>
        <strain evidence="1">NBRC 108769</strain>
    </source>
</reference>
<reference evidence="1" key="1">
    <citation type="journal article" date="2014" name="Int. J. Syst. Evol. Microbiol.">
        <title>Complete genome sequence of Corynebacterium casei LMG S-19264T (=DSM 44701T), isolated from a smear-ripened cheese.</title>
        <authorList>
            <consortium name="US DOE Joint Genome Institute (JGI-PGF)"/>
            <person name="Walter F."/>
            <person name="Albersmeier A."/>
            <person name="Kalinowski J."/>
            <person name="Ruckert C."/>
        </authorList>
    </citation>
    <scope>NUCLEOTIDE SEQUENCE</scope>
    <source>
        <strain evidence="1">NBRC 108769</strain>
    </source>
</reference>
<evidence type="ECO:0000313" key="2">
    <source>
        <dbReference type="Proteomes" id="UP001156666"/>
    </source>
</evidence>
<proteinExistence type="predicted"/>
<dbReference type="EMBL" id="BSOH01000006">
    <property type="protein sequence ID" value="GLR16554.1"/>
    <property type="molecule type" value="Genomic_DNA"/>
</dbReference>